<dbReference type="EMBL" id="OOIL02000204">
    <property type="protein sequence ID" value="VFQ61936.1"/>
    <property type="molecule type" value="Genomic_DNA"/>
</dbReference>
<dbReference type="Proteomes" id="UP000595140">
    <property type="component" value="Unassembled WGS sequence"/>
</dbReference>
<keyword evidence="2" id="KW-1185">Reference proteome</keyword>
<accession>A0A484KIZ6</accession>
<reference evidence="1 2" key="1">
    <citation type="submission" date="2018-04" db="EMBL/GenBank/DDBJ databases">
        <authorList>
            <person name="Vogel A."/>
        </authorList>
    </citation>
    <scope>NUCLEOTIDE SEQUENCE [LARGE SCALE GENOMIC DNA]</scope>
</reference>
<dbReference type="PANTHER" id="PTHR33116">
    <property type="entry name" value="REVERSE TRANSCRIPTASE ZINC-BINDING DOMAIN-CONTAINING PROTEIN-RELATED-RELATED"/>
    <property type="match status" value="1"/>
</dbReference>
<name>A0A484KIZ6_9ASTE</name>
<dbReference type="OrthoDB" id="1305270at2759"/>
<protein>
    <submittedName>
        <fullName evidence="1">Uncharacterized protein</fullName>
    </submittedName>
</protein>
<dbReference type="AlphaFoldDB" id="A0A484KIZ6"/>
<evidence type="ECO:0000313" key="2">
    <source>
        <dbReference type="Proteomes" id="UP000595140"/>
    </source>
</evidence>
<sequence length="387" mass="45230">MKLDLRKAYDSVSWKSLLQIMDALKFPNKFIDWIRFCVTSAAYSVLLDDDLIVACRGDLPSIDCVLAGLNHFKQTTSLQLNYDKSQVYVGGVSDTILESILHKTNMSLGSFPFRYLGAPISDSRISEKECDKLVEKMSLKITSWATKHLSYAGRTKLINSVLYGIANFWSRIFVLPNSVMRKVMALCRNFLWSSGPVHRRCPLIKWEEVCLPKQEGGLGLKNLLFWNQACSMKLLWDIANKKDSLWVRWVHSKYLKQGTIWECNVKNDDCYYWKKLIQNRRLFVGMNTANGYTVKEGYNWLKGIRMKVDWAEVVWSRWLIPLRNWRRRWSWEEAGNRNGAWLHTLQHVAILSGRLETRRFIRAKESRRNLHFGVLVKLLVYHLRVKG</sequence>
<gene>
    <name evidence="1" type="ORF">CCAM_LOCUS3712</name>
</gene>
<organism evidence="1 2">
    <name type="scientific">Cuscuta campestris</name>
    <dbReference type="NCBI Taxonomy" id="132261"/>
    <lineage>
        <taxon>Eukaryota</taxon>
        <taxon>Viridiplantae</taxon>
        <taxon>Streptophyta</taxon>
        <taxon>Embryophyta</taxon>
        <taxon>Tracheophyta</taxon>
        <taxon>Spermatophyta</taxon>
        <taxon>Magnoliopsida</taxon>
        <taxon>eudicotyledons</taxon>
        <taxon>Gunneridae</taxon>
        <taxon>Pentapetalae</taxon>
        <taxon>asterids</taxon>
        <taxon>lamiids</taxon>
        <taxon>Solanales</taxon>
        <taxon>Convolvulaceae</taxon>
        <taxon>Cuscuteae</taxon>
        <taxon>Cuscuta</taxon>
        <taxon>Cuscuta subgen. Grammica</taxon>
        <taxon>Cuscuta sect. Cleistogrammica</taxon>
    </lineage>
</organism>
<proteinExistence type="predicted"/>
<evidence type="ECO:0000313" key="1">
    <source>
        <dbReference type="EMBL" id="VFQ61936.1"/>
    </source>
</evidence>
<dbReference type="PANTHER" id="PTHR33116:SF84">
    <property type="entry name" value="RNA-DIRECTED DNA POLYMERASE"/>
    <property type="match status" value="1"/>
</dbReference>